<dbReference type="EMBL" id="CP072135">
    <property type="protein sequence ID" value="QTH73505.1"/>
    <property type="molecule type" value="Genomic_DNA"/>
</dbReference>
<dbReference type="PROSITE" id="PS50887">
    <property type="entry name" value="GGDEF"/>
    <property type="match status" value="1"/>
</dbReference>
<reference evidence="4" key="1">
    <citation type="submission" date="2021-03" db="EMBL/GenBank/DDBJ databases">
        <title>Complete Genome of Pseudoalteromonas xiamenensis STKMTI.2, a new potential marine bacterium producing anti-Vibrio compounds.</title>
        <authorList>
            <person name="Handayani D.P."/>
            <person name="Isnansetyo A."/>
            <person name="Istiqomah I."/>
            <person name="Jumina J."/>
        </authorList>
    </citation>
    <scope>NUCLEOTIDE SEQUENCE</scope>
    <source>
        <strain evidence="4">STKMTI.2</strain>
        <plasmid evidence="4">unnamed5</plasmid>
    </source>
</reference>
<feature type="domain" description="PAC" evidence="2">
    <location>
        <begin position="457"/>
        <end position="509"/>
    </location>
</feature>
<geneLocation type="plasmid" evidence="4 5">
    <name>unnamed5</name>
</geneLocation>
<dbReference type="InterPro" id="IPR043128">
    <property type="entry name" value="Rev_trsase/Diguanyl_cyclase"/>
</dbReference>
<name>A0A975DM09_9GAMM</name>
<evidence type="ECO:0000313" key="5">
    <source>
        <dbReference type="Proteomes" id="UP000664904"/>
    </source>
</evidence>
<protein>
    <submittedName>
        <fullName evidence="4">PAS domain S-box protein</fullName>
    </submittedName>
</protein>
<evidence type="ECO:0000259" key="2">
    <source>
        <dbReference type="PROSITE" id="PS50113"/>
    </source>
</evidence>
<dbReference type="PANTHER" id="PTHR44757:SF2">
    <property type="entry name" value="BIOFILM ARCHITECTURE MAINTENANCE PROTEIN MBAA"/>
    <property type="match status" value="1"/>
</dbReference>
<dbReference type="NCBIfam" id="TIGR00254">
    <property type="entry name" value="GGDEF"/>
    <property type="match status" value="1"/>
</dbReference>
<dbReference type="Gene3D" id="3.30.450.20">
    <property type="entry name" value="PAS domain"/>
    <property type="match status" value="4"/>
</dbReference>
<keyword evidence="4" id="KW-0614">Plasmid</keyword>
<dbReference type="InterPro" id="IPR000014">
    <property type="entry name" value="PAS"/>
</dbReference>
<evidence type="ECO:0000313" key="4">
    <source>
        <dbReference type="EMBL" id="QTH73505.1"/>
    </source>
</evidence>
<gene>
    <name evidence="4" type="ORF">J5O05_18615</name>
</gene>
<dbReference type="InterPro" id="IPR013656">
    <property type="entry name" value="PAS_4"/>
</dbReference>
<dbReference type="InterPro" id="IPR001610">
    <property type="entry name" value="PAC"/>
</dbReference>
<dbReference type="AlphaFoldDB" id="A0A975DM09"/>
<feature type="domain" description="PAS" evidence="1">
    <location>
        <begin position="381"/>
        <end position="430"/>
    </location>
</feature>
<dbReference type="PANTHER" id="PTHR44757">
    <property type="entry name" value="DIGUANYLATE CYCLASE DGCP"/>
    <property type="match status" value="1"/>
</dbReference>
<dbReference type="InterPro" id="IPR013655">
    <property type="entry name" value="PAS_fold_3"/>
</dbReference>
<dbReference type="SUPFAM" id="SSF55785">
    <property type="entry name" value="PYP-like sensor domain (PAS domain)"/>
    <property type="match status" value="4"/>
</dbReference>
<dbReference type="SMART" id="SM00091">
    <property type="entry name" value="PAS"/>
    <property type="match status" value="4"/>
</dbReference>
<organism evidence="4 5">
    <name type="scientific">Pseudoalteromonas xiamenensis</name>
    <dbReference type="NCBI Taxonomy" id="882626"/>
    <lineage>
        <taxon>Bacteria</taxon>
        <taxon>Pseudomonadati</taxon>
        <taxon>Pseudomonadota</taxon>
        <taxon>Gammaproteobacteria</taxon>
        <taxon>Alteromonadales</taxon>
        <taxon>Pseudoalteromonadaceae</taxon>
        <taxon>Pseudoalteromonas</taxon>
    </lineage>
</organism>
<feature type="domain" description="PAS" evidence="1">
    <location>
        <begin position="261"/>
        <end position="331"/>
    </location>
</feature>
<dbReference type="NCBIfam" id="TIGR00229">
    <property type="entry name" value="sensory_box"/>
    <property type="match status" value="4"/>
</dbReference>
<dbReference type="Pfam" id="PF08448">
    <property type="entry name" value="PAS_4"/>
    <property type="match status" value="1"/>
</dbReference>
<dbReference type="CDD" id="cd01949">
    <property type="entry name" value="GGDEF"/>
    <property type="match status" value="1"/>
</dbReference>
<feature type="domain" description="GGDEF" evidence="3">
    <location>
        <begin position="541"/>
        <end position="602"/>
    </location>
</feature>
<dbReference type="Pfam" id="PF13426">
    <property type="entry name" value="PAS_9"/>
    <property type="match status" value="2"/>
</dbReference>
<feature type="domain" description="PAC" evidence="2">
    <location>
        <begin position="335"/>
        <end position="387"/>
    </location>
</feature>
<dbReference type="Gene3D" id="3.30.70.270">
    <property type="match status" value="1"/>
</dbReference>
<dbReference type="RefSeq" id="WP_208845117.1">
    <property type="nucleotide sequence ID" value="NZ_CP072135.1"/>
</dbReference>
<dbReference type="SMART" id="SM00267">
    <property type="entry name" value="GGDEF"/>
    <property type="match status" value="1"/>
</dbReference>
<accession>A0A975DM09</accession>
<dbReference type="SMART" id="SM00086">
    <property type="entry name" value="PAC"/>
    <property type="match status" value="4"/>
</dbReference>
<dbReference type="CDD" id="cd00130">
    <property type="entry name" value="PAS"/>
    <property type="match status" value="4"/>
</dbReference>
<dbReference type="InterPro" id="IPR000160">
    <property type="entry name" value="GGDEF_dom"/>
</dbReference>
<dbReference type="PROSITE" id="PS50112">
    <property type="entry name" value="PAS"/>
    <property type="match status" value="4"/>
</dbReference>
<keyword evidence="5" id="KW-1185">Reference proteome</keyword>
<dbReference type="Pfam" id="PF00990">
    <property type="entry name" value="GGDEF"/>
    <property type="match status" value="1"/>
</dbReference>
<dbReference type="KEGG" id="pxi:J5O05_18615"/>
<dbReference type="PROSITE" id="PS50113">
    <property type="entry name" value="PAC"/>
    <property type="match status" value="2"/>
</dbReference>
<dbReference type="Proteomes" id="UP000664904">
    <property type="component" value="Plasmid unnamed5"/>
</dbReference>
<dbReference type="SUPFAM" id="SSF55073">
    <property type="entry name" value="Nucleotide cyclase"/>
    <property type="match status" value="1"/>
</dbReference>
<dbReference type="InterPro" id="IPR035965">
    <property type="entry name" value="PAS-like_dom_sf"/>
</dbReference>
<feature type="domain" description="PAS" evidence="1">
    <location>
        <begin position="6"/>
        <end position="77"/>
    </location>
</feature>
<dbReference type="InterPro" id="IPR000700">
    <property type="entry name" value="PAS-assoc_C"/>
</dbReference>
<dbReference type="InterPro" id="IPR052155">
    <property type="entry name" value="Biofilm_reg_signaling"/>
</dbReference>
<feature type="domain" description="PAS" evidence="1">
    <location>
        <begin position="131"/>
        <end position="203"/>
    </location>
</feature>
<evidence type="ECO:0000259" key="1">
    <source>
        <dbReference type="PROSITE" id="PS50112"/>
    </source>
</evidence>
<evidence type="ECO:0000259" key="3">
    <source>
        <dbReference type="PROSITE" id="PS50887"/>
    </source>
</evidence>
<proteinExistence type="predicted"/>
<dbReference type="Pfam" id="PF08447">
    <property type="entry name" value="PAS_3"/>
    <property type="match status" value="1"/>
</dbReference>
<dbReference type="InterPro" id="IPR029787">
    <property type="entry name" value="Nucleotide_cyclase"/>
</dbReference>
<sequence>MPEVLSQHLLNHIFEGLPVGVVAAEIETKKLVYANANFLTMVNYRLEEIQAMTPMDLHPLDELPRVIETFQQMVDGSLDRVSAIKVRRKDGSVFIADIHFTASDPSQSGLVVATFQDITDRYLAAKALEEQEARLRLAFSVAKQAWFDLDLPSGTIQVSDEHALMLGYNPKSFSKSLRSWHQLIHPADRKPIFSAFRRYIQGEKNEFRVEYRQRASNGNWKWTQALGKVIEWLPDNKAKRLIGLNTDINKHKTLEKQLETESTFLKSVLANIPDLIWLKDPEGVYIGCNKRFESLYGSEENLIIGNRDIDFVDEELSELFRHYDQLALKADKPVRNEEWLTFKSDGHQELVETTKVPLKTDKGQVIGVLGIAHDITDRHQSENKLKLAASVFRTAMEGIMITDAEGTIVEINESFSRITGYLREDAIGQNARLLGSGKQSEHFYETMWRNLVQQGRWSGEIWNRRSSGEVYAEFLNISAVKDSKGNVSHYIGVFSDISTLKEQEKQLEFVAQYDVLTGLPNRALLLTQLRQELLKMKHSHKACAVVVIDLDSFREINDTKGNHIGDLVLIEAAARFKTILRDHDILSRIGGDEFIVVLTEAH</sequence>